<accession>A0ABP9NGQ1</accession>
<dbReference type="InterPro" id="IPR011047">
    <property type="entry name" value="Quinoprotein_ADH-like_sf"/>
</dbReference>
<dbReference type="Gene3D" id="2.140.10.10">
    <property type="entry name" value="Quinoprotein alcohol dehydrogenase-like superfamily"/>
    <property type="match status" value="1"/>
</dbReference>
<evidence type="ECO:0000259" key="5">
    <source>
        <dbReference type="Pfam" id="PF01011"/>
    </source>
</evidence>
<evidence type="ECO:0000256" key="2">
    <source>
        <dbReference type="ARBA" id="ARBA00008156"/>
    </source>
</evidence>
<gene>
    <name evidence="6" type="ORF">GCM10023320_09820</name>
</gene>
<feature type="domain" description="Pyrrolo-quinoline quinone repeat" evidence="5">
    <location>
        <begin position="451"/>
        <end position="529"/>
    </location>
</feature>
<evidence type="ECO:0000256" key="3">
    <source>
        <dbReference type="ARBA" id="ARBA00022723"/>
    </source>
</evidence>
<feature type="domain" description="Pyrrolo-quinoline quinone repeat" evidence="5">
    <location>
        <begin position="45"/>
        <end position="356"/>
    </location>
</feature>
<dbReference type="NCBIfam" id="TIGR03075">
    <property type="entry name" value="PQQ_enz_alc_DH"/>
    <property type="match status" value="1"/>
</dbReference>
<dbReference type="RefSeq" id="WP_345603550.1">
    <property type="nucleotide sequence ID" value="NZ_BAABJO010000003.1"/>
</dbReference>
<sequence>MTEYVDAGRAIPLSQLSAVKGSAPQVTESVNYERILDARSEPQNWLTYYGTYDGQRYSTLDQINKDTVKRLAPAWVFQAAMVGMHSGASTFSFEASPIVVDGVMYVSGPDGKVWALDAKTGEELWRYKHASPYDVSLCCGNVNRGVAVGHGKVYLYTLNAHLVALDATNGQVVFDAVNGDVRAGESGSVAPLIVKDMVIVGSAGGEFGVRGHLDAFDAHTGERRWRCYTIPKPGEPGSETWPDDGEAWQRGGANCWVTPTYDPELELLFQGTGNPAPDFDGGVREGDNLYTDSTIAVDVNTGEIRWHYQFTPHDLWDYDSTMENLLFDAPDGRKLLAHADKNGYFFVLDRTNGELVRVFPFVDRITWGEITPDGKVTPKVYPDKEGEPVHFWPGPAGGKEWTHMSYNPQTGLIYVPVQEVGATATRRRREFKESMPYWGAAVAVDLEDFYGYVAAIDPLTGEEKWRWRNEYPMCASTLTTAGGLVFQGTPTGEFVALDAETGEKLWSFQCGSGHHSSPTPYSIDGRQYIAVPTGWGGWIEGFLPGLLGNNKGDALFVFALPES</sequence>
<evidence type="ECO:0000256" key="4">
    <source>
        <dbReference type="ARBA" id="ARBA00023002"/>
    </source>
</evidence>
<dbReference type="SUPFAM" id="SSF50998">
    <property type="entry name" value="Quinoprotein alcohol dehydrogenase-like"/>
    <property type="match status" value="1"/>
</dbReference>
<name>A0ABP9NGQ1_9PSEU</name>
<organism evidence="6 7">
    <name type="scientific">Pseudonocardia adelaidensis</name>
    <dbReference type="NCBI Taxonomy" id="648754"/>
    <lineage>
        <taxon>Bacteria</taxon>
        <taxon>Bacillati</taxon>
        <taxon>Actinomycetota</taxon>
        <taxon>Actinomycetes</taxon>
        <taxon>Pseudonocardiales</taxon>
        <taxon>Pseudonocardiaceae</taxon>
        <taxon>Pseudonocardia</taxon>
    </lineage>
</organism>
<comment type="caution">
    <text evidence="6">The sequence shown here is derived from an EMBL/GenBank/DDBJ whole genome shotgun (WGS) entry which is preliminary data.</text>
</comment>
<evidence type="ECO:0000256" key="1">
    <source>
        <dbReference type="ARBA" id="ARBA00001931"/>
    </source>
</evidence>
<evidence type="ECO:0000313" key="7">
    <source>
        <dbReference type="Proteomes" id="UP001500804"/>
    </source>
</evidence>
<dbReference type="Proteomes" id="UP001500804">
    <property type="component" value="Unassembled WGS sequence"/>
</dbReference>
<evidence type="ECO:0000313" key="6">
    <source>
        <dbReference type="EMBL" id="GAA5113730.1"/>
    </source>
</evidence>
<comment type="similarity">
    <text evidence="2">Belongs to the bacterial PQQ dehydrogenase family.</text>
</comment>
<protein>
    <submittedName>
        <fullName evidence="6">PQQ-dependent methanol/ethanol family dehydrogenase</fullName>
    </submittedName>
</protein>
<dbReference type="InterPro" id="IPR017512">
    <property type="entry name" value="PQQ_MeOH/EtOH_DH"/>
</dbReference>
<dbReference type="SMART" id="SM00564">
    <property type="entry name" value="PQQ"/>
    <property type="match status" value="7"/>
</dbReference>
<keyword evidence="7" id="KW-1185">Reference proteome</keyword>
<keyword evidence="4" id="KW-0560">Oxidoreductase</keyword>
<proteinExistence type="inferred from homology"/>
<dbReference type="InterPro" id="IPR018391">
    <property type="entry name" value="PQQ_b-propeller_rpt"/>
</dbReference>
<dbReference type="Pfam" id="PF01011">
    <property type="entry name" value="PQQ"/>
    <property type="match status" value="2"/>
</dbReference>
<keyword evidence="3" id="KW-0479">Metal-binding</keyword>
<dbReference type="PANTHER" id="PTHR32303">
    <property type="entry name" value="QUINOPROTEIN ALCOHOL DEHYDROGENASE (CYTOCHROME C)"/>
    <property type="match status" value="1"/>
</dbReference>
<dbReference type="InterPro" id="IPR002372">
    <property type="entry name" value="PQQ_rpt_dom"/>
</dbReference>
<comment type="cofactor">
    <cofactor evidence="1">
        <name>pyrroloquinoline quinone</name>
        <dbReference type="ChEBI" id="CHEBI:58442"/>
    </cofactor>
</comment>
<dbReference type="EMBL" id="BAABJO010000003">
    <property type="protein sequence ID" value="GAA5113730.1"/>
    <property type="molecule type" value="Genomic_DNA"/>
</dbReference>
<reference evidence="7" key="1">
    <citation type="journal article" date="2019" name="Int. J. Syst. Evol. Microbiol.">
        <title>The Global Catalogue of Microorganisms (GCM) 10K type strain sequencing project: providing services to taxonomists for standard genome sequencing and annotation.</title>
        <authorList>
            <consortium name="The Broad Institute Genomics Platform"/>
            <consortium name="The Broad Institute Genome Sequencing Center for Infectious Disease"/>
            <person name="Wu L."/>
            <person name="Ma J."/>
        </authorList>
    </citation>
    <scope>NUCLEOTIDE SEQUENCE [LARGE SCALE GENOMIC DNA]</scope>
    <source>
        <strain evidence="7">JCM 18302</strain>
    </source>
</reference>